<sequence length="444" mass="49789">MALTGHLFFPLLLPHSLHRPHLNPKPNPTLSFRSSGIRAVGGSDMLGDFGARDPFPAEIASSFAEKVLGNVDTEHKILIPNVSALSLSQQQCSPLSPFQPPMSTDEAQKLLRKVVGWRLLDEEGGLKLQCLWKLRDFECGVQLINRIYEVTEAAGHYPNLHLEQPNQVRAELWTASIEMLQKKACPTITAKFDLKPPPYPLNALEPHMSQRTLEYHWGKHHRGYVDNLNKQIVGTELDALSLEDVIITSYNKGDTLPTFNNAGQIWNHDFFGSPWGGGGQMKFVGEFKTAAATQFGSGWAWLAYKANRLDVGNAINPSPSDEDKKLVILKTPNAVNPLVWDCYPLLTVDVWEHAYYLDFQNRRPDYISLFMENLVSWDAVSSRLAIAKAQAVEREREAESKKGEEKAKTADGEVAEMYLDNNTEAVNSMVEYWAGSLLFHFNAI</sequence>
<keyword evidence="6" id="KW-0150">Chloroplast</keyword>
<dbReference type="InterPro" id="IPR036314">
    <property type="entry name" value="SOD_C_sf"/>
</dbReference>
<keyword evidence="11" id="KW-0456">Lyase</keyword>
<dbReference type="Gene3D" id="3.30.1360.20">
    <property type="entry name" value="Transcriptional coactivator/pterin dehydratase"/>
    <property type="match status" value="1"/>
</dbReference>
<evidence type="ECO:0000256" key="6">
    <source>
        <dbReference type="ARBA" id="ARBA00022528"/>
    </source>
</evidence>
<dbReference type="GO" id="GO:0006729">
    <property type="term" value="P:tetrahydrobiopterin biosynthetic process"/>
    <property type="evidence" value="ECO:0007669"/>
    <property type="project" value="InterPro"/>
</dbReference>
<name>A0A6A1UVK4_9ROSI</name>
<dbReference type="GO" id="GO:0004784">
    <property type="term" value="F:superoxide dismutase activity"/>
    <property type="evidence" value="ECO:0007669"/>
    <property type="project" value="UniProtKB-EC"/>
</dbReference>
<dbReference type="PROSITE" id="PS00088">
    <property type="entry name" value="SOD_MN"/>
    <property type="match status" value="1"/>
</dbReference>
<keyword evidence="8" id="KW-0479">Metal-binding</keyword>
<dbReference type="Proteomes" id="UP000516437">
    <property type="component" value="Chromosome 8"/>
</dbReference>
<evidence type="ECO:0000313" key="15">
    <source>
        <dbReference type="EMBL" id="KAB1204106.1"/>
    </source>
</evidence>
<evidence type="ECO:0000256" key="9">
    <source>
        <dbReference type="ARBA" id="ARBA00023002"/>
    </source>
</evidence>
<keyword evidence="7" id="KW-0934">Plastid</keyword>
<reference evidence="15 16" key="1">
    <citation type="journal article" date="2019" name="Plant Biotechnol. J.">
        <title>The red bayberry genome and genetic basis of sex determination.</title>
        <authorList>
            <person name="Jia H.M."/>
            <person name="Jia H.J."/>
            <person name="Cai Q.L."/>
            <person name="Wang Y."/>
            <person name="Zhao H.B."/>
            <person name="Yang W.F."/>
            <person name="Wang G.Y."/>
            <person name="Li Y.H."/>
            <person name="Zhan D.L."/>
            <person name="Shen Y.T."/>
            <person name="Niu Q.F."/>
            <person name="Chang L."/>
            <person name="Qiu J."/>
            <person name="Zhao L."/>
            <person name="Xie H.B."/>
            <person name="Fu W.Y."/>
            <person name="Jin J."/>
            <person name="Li X.W."/>
            <person name="Jiao Y."/>
            <person name="Zhou C.C."/>
            <person name="Tu T."/>
            <person name="Chai C.Y."/>
            <person name="Gao J.L."/>
            <person name="Fan L.J."/>
            <person name="van de Weg E."/>
            <person name="Wang J.Y."/>
            <person name="Gao Z.S."/>
        </authorList>
    </citation>
    <scope>NUCLEOTIDE SEQUENCE [LARGE SCALE GENOMIC DNA]</scope>
    <source>
        <tissue evidence="15">Leaves</tissue>
    </source>
</reference>
<evidence type="ECO:0000256" key="8">
    <source>
        <dbReference type="ARBA" id="ARBA00022723"/>
    </source>
</evidence>
<evidence type="ECO:0000256" key="4">
    <source>
        <dbReference type="ARBA" id="ARBA00006472"/>
    </source>
</evidence>
<dbReference type="Pfam" id="PF01329">
    <property type="entry name" value="Pterin_4a"/>
    <property type="match status" value="1"/>
</dbReference>
<accession>A0A6A1UVK4</accession>
<dbReference type="SUPFAM" id="SSF46609">
    <property type="entry name" value="Fe,Mn superoxide dismutase (SOD), N-terminal domain"/>
    <property type="match status" value="1"/>
</dbReference>
<evidence type="ECO:0000256" key="3">
    <source>
        <dbReference type="ARBA" id="ARBA00004229"/>
    </source>
</evidence>
<dbReference type="InterPro" id="IPR001533">
    <property type="entry name" value="Pterin_deHydtase"/>
</dbReference>
<dbReference type="GO" id="GO:0042644">
    <property type="term" value="C:chloroplast nucleoid"/>
    <property type="evidence" value="ECO:0007669"/>
    <property type="project" value="TreeGrafter"/>
</dbReference>
<keyword evidence="10" id="KW-0408">Iron</keyword>
<comment type="subcellular location">
    <subcellularLocation>
        <location evidence="3">Plastid</location>
        <location evidence="3">Chloroplast</location>
    </subcellularLocation>
</comment>
<comment type="similarity">
    <text evidence="4">Belongs to the pterin-4-alpha-carbinolamine dehydratase family.</text>
</comment>
<dbReference type="InterPro" id="IPR019833">
    <property type="entry name" value="Mn/Fe_SOD_BS"/>
</dbReference>
<dbReference type="GO" id="GO:0046872">
    <property type="term" value="F:metal ion binding"/>
    <property type="evidence" value="ECO:0007669"/>
    <property type="project" value="UniProtKB-KW"/>
</dbReference>
<comment type="cofactor">
    <cofactor evidence="2">
        <name>Fe cation</name>
        <dbReference type="ChEBI" id="CHEBI:24875"/>
    </cofactor>
</comment>
<protein>
    <submittedName>
        <fullName evidence="15">Superoxide dismutase [Fe] 2, chloroplastic</fullName>
    </submittedName>
</protein>
<keyword evidence="16" id="KW-1185">Reference proteome</keyword>
<gene>
    <name evidence="15" type="ORF">CJ030_MR8G001618</name>
</gene>
<evidence type="ECO:0000256" key="12">
    <source>
        <dbReference type="ARBA" id="ARBA00049204"/>
    </source>
</evidence>
<dbReference type="AlphaFoldDB" id="A0A6A1UVK4"/>
<dbReference type="Gene3D" id="3.55.40.20">
    <property type="entry name" value="Iron/manganese superoxide dismutase, C-terminal domain"/>
    <property type="match status" value="1"/>
</dbReference>
<evidence type="ECO:0000256" key="10">
    <source>
        <dbReference type="ARBA" id="ARBA00023004"/>
    </source>
</evidence>
<dbReference type="EMBL" id="RXIC02000026">
    <property type="protein sequence ID" value="KAB1204106.1"/>
    <property type="molecule type" value="Genomic_DNA"/>
</dbReference>
<dbReference type="SUPFAM" id="SSF55248">
    <property type="entry name" value="PCD-like"/>
    <property type="match status" value="1"/>
</dbReference>
<keyword evidence="9" id="KW-0560">Oxidoreductase</keyword>
<dbReference type="InterPro" id="IPR036324">
    <property type="entry name" value="Mn/Fe_SOD_N_sf"/>
</dbReference>
<evidence type="ECO:0000256" key="11">
    <source>
        <dbReference type="ARBA" id="ARBA00023239"/>
    </source>
</evidence>
<dbReference type="PANTHER" id="PTHR42769">
    <property type="entry name" value="SUPEROXIDE DISMUTASE"/>
    <property type="match status" value="1"/>
</dbReference>
<dbReference type="Pfam" id="PF02777">
    <property type="entry name" value="Sod_Fe_C"/>
    <property type="match status" value="1"/>
</dbReference>
<dbReference type="GO" id="GO:0009416">
    <property type="term" value="P:response to light stimulus"/>
    <property type="evidence" value="ECO:0007669"/>
    <property type="project" value="UniProtKB-ARBA"/>
</dbReference>
<evidence type="ECO:0000256" key="2">
    <source>
        <dbReference type="ARBA" id="ARBA00001962"/>
    </source>
</evidence>
<dbReference type="Pfam" id="PF00081">
    <property type="entry name" value="Sod_Fe_N"/>
    <property type="match status" value="1"/>
</dbReference>
<dbReference type="FunFam" id="1.10.287.990:FF:000002">
    <property type="entry name" value="Superoxide dismutase"/>
    <property type="match status" value="1"/>
</dbReference>
<dbReference type="InterPro" id="IPR019832">
    <property type="entry name" value="Mn/Fe_SOD_C"/>
</dbReference>
<evidence type="ECO:0000256" key="1">
    <source>
        <dbReference type="ARBA" id="ARBA00001554"/>
    </source>
</evidence>
<dbReference type="FunFam" id="3.55.40.20:FF:000005">
    <property type="entry name" value="Superoxide dismutase"/>
    <property type="match status" value="1"/>
</dbReference>
<dbReference type="PRINTS" id="PR01703">
    <property type="entry name" value="MNSODISMTASE"/>
</dbReference>
<dbReference type="PANTHER" id="PTHR42769:SF3">
    <property type="entry name" value="SUPEROXIDE DISMUTASE [FE] 2, CHLOROPLASTIC"/>
    <property type="match status" value="1"/>
</dbReference>
<evidence type="ECO:0000259" key="13">
    <source>
        <dbReference type="Pfam" id="PF00081"/>
    </source>
</evidence>
<feature type="domain" description="Manganese/iron superoxide dismutase C-terminal" evidence="14">
    <location>
        <begin position="281"/>
        <end position="383"/>
    </location>
</feature>
<dbReference type="GO" id="GO:0008124">
    <property type="term" value="F:4-alpha-hydroxytetrahydrobiopterin dehydratase activity"/>
    <property type="evidence" value="ECO:0007669"/>
    <property type="project" value="UniProtKB-EC"/>
</dbReference>
<dbReference type="OrthoDB" id="239262at2759"/>
<comment type="similarity">
    <text evidence="5">Belongs to the iron/manganese superoxide dismutase family.</text>
</comment>
<comment type="catalytic activity">
    <reaction evidence="1">
        <text>(4aS,6R)-4a-hydroxy-L-erythro-5,6,7,8-tetrahydrobiopterin = (6R)-L-erythro-6,7-dihydrobiopterin + H2O</text>
        <dbReference type="Rhea" id="RHEA:11920"/>
        <dbReference type="ChEBI" id="CHEBI:15377"/>
        <dbReference type="ChEBI" id="CHEBI:15642"/>
        <dbReference type="ChEBI" id="CHEBI:43120"/>
        <dbReference type="EC" id="4.2.1.96"/>
    </reaction>
</comment>
<comment type="catalytic activity">
    <reaction evidence="12">
        <text>2 superoxide + 2 H(+) = H2O2 + O2</text>
        <dbReference type="Rhea" id="RHEA:20696"/>
        <dbReference type="ChEBI" id="CHEBI:15378"/>
        <dbReference type="ChEBI" id="CHEBI:15379"/>
        <dbReference type="ChEBI" id="CHEBI:16240"/>
        <dbReference type="ChEBI" id="CHEBI:18421"/>
        <dbReference type="EC" id="1.15.1.1"/>
    </reaction>
</comment>
<evidence type="ECO:0000256" key="5">
    <source>
        <dbReference type="ARBA" id="ARBA00008714"/>
    </source>
</evidence>
<dbReference type="InterPro" id="IPR019831">
    <property type="entry name" value="Mn/Fe_SOD_N"/>
</dbReference>
<dbReference type="InterPro" id="IPR001189">
    <property type="entry name" value="Mn/Fe_SOD"/>
</dbReference>
<comment type="caution">
    <text evidence="15">The sequence shown here is derived from an EMBL/GenBank/DDBJ whole genome shotgun (WGS) entry which is preliminary data.</text>
</comment>
<evidence type="ECO:0000259" key="14">
    <source>
        <dbReference type="Pfam" id="PF02777"/>
    </source>
</evidence>
<feature type="domain" description="Manganese/iron superoxide dismutase N-terminal" evidence="13">
    <location>
        <begin position="191"/>
        <end position="271"/>
    </location>
</feature>
<dbReference type="SUPFAM" id="SSF54719">
    <property type="entry name" value="Fe,Mn superoxide dismutase (SOD), C-terminal domain"/>
    <property type="match status" value="1"/>
</dbReference>
<dbReference type="InterPro" id="IPR036428">
    <property type="entry name" value="PCD_sf"/>
</dbReference>
<organism evidence="15 16">
    <name type="scientific">Morella rubra</name>
    <name type="common">Chinese bayberry</name>
    <dbReference type="NCBI Taxonomy" id="262757"/>
    <lineage>
        <taxon>Eukaryota</taxon>
        <taxon>Viridiplantae</taxon>
        <taxon>Streptophyta</taxon>
        <taxon>Embryophyta</taxon>
        <taxon>Tracheophyta</taxon>
        <taxon>Spermatophyta</taxon>
        <taxon>Magnoliopsida</taxon>
        <taxon>eudicotyledons</taxon>
        <taxon>Gunneridae</taxon>
        <taxon>Pentapetalae</taxon>
        <taxon>rosids</taxon>
        <taxon>fabids</taxon>
        <taxon>Fagales</taxon>
        <taxon>Myricaceae</taxon>
        <taxon>Morella</taxon>
    </lineage>
</organism>
<evidence type="ECO:0000313" key="16">
    <source>
        <dbReference type="Proteomes" id="UP000516437"/>
    </source>
</evidence>
<evidence type="ECO:0000256" key="7">
    <source>
        <dbReference type="ARBA" id="ARBA00022640"/>
    </source>
</evidence>
<proteinExistence type="inferred from homology"/>
<dbReference type="Gene3D" id="1.10.287.990">
    <property type="entry name" value="Fe,Mn superoxide dismutase (SOD) domain"/>
    <property type="match status" value="1"/>
</dbReference>